<feature type="domain" description="HTH lysR-type" evidence="5">
    <location>
        <begin position="1"/>
        <end position="58"/>
    </location>
</feature>
<sequence>MKLSGLKAFVAAVEEGSLRAAARRLGLSQPAVTRLVRELEVELSASLFTRTTVGVAPTAQGKALHARALAIQREIGAAVDEINQLGGHFTGELNVGAMPLAVMLLMPETLRTFSAEFPQVQIRLSEELYFSQLQKLRMDQMDVAVCTMPEGLPLGEFIVEELITTCTVVVVRRGSPLAQAKSLGALAGAKWVYTGPAGASGYAQLFFAQHGLPAPPVGAVVNSTLGLLALVGGGDFVGLMPRHLIGDRMFEHLLEVVPLKEAGVPMKVCAIARNDASVSPVVRHFMAHLHRAAHQLAQPRPAI</sequence>
<keyword evidence="4" id="KW-0804">Transcription</keyword>
<dbReference type="KEGG" id="rhy:RD110_26660"/>
<evidence type="ECO:0000259" key="5">
    <source>
        <dbReference type="PROSITE" id="PS50931"/>
    </source>
</evidence>
<dbReference type="STRING" id="1842727.RD110_26660"/>
<dbReference type="PROSITE" id="PS50931">
    <property type="entry name" value="HTH_LYSR"/>
    <property type="match status" value="1"/>
</dbReference>
<dbReference type="InterPro" id="IPR000847">
    <property type="entry name" value="LysR_HTH_N"/>
</dbReference>
<dbReference type="OrthoDB" id="8629427at2"/>
<dbReference type="Pfam" id="PF00126">
    <property type="entry name" value="HTH_1"/>
    <property type="match status" value="1"/>
</dbReference>
<dbReference type="SUPFAM" id="SSF53850">
    <property type="entry name" value="Periplasmic binding protein-like II"/>
    <property type="match status" value="1"/>
</dbReference>
<evidence type="ECO:0000313" key="6">
    <source>
        <dbReference type="EMBL" id="APW40341.1"/>
    </source>
</evidence>
<evidence type="ECO:0000256" key="1">
    <source>
        <dbReference type="ARBA" id="ARBA00009437"/>
    </source>
</evidence>
<keyword evidence="3" id="KW-0238">DNA-binding</keyword>
<keyword evidence="7" id="KW-1185">Reference proteome</keyword>
<dbReference type="Proteomes" id="UP000186609">
    <property type="component" value="Chromosome"/>
</dbReference>
<dbReference type="AlphaFoldDB" id="A0A1P8K338"/>
<gene>
    <name evidence="6" type="ORF">RD110_26660</name>
</gene>
<dbReference type="InterPro" id="IPR036388">
    <property type="entry name" value="WH-like_DNA-bd_sf"/>
</dbReference>
<protein>
    <submittedName>
        <fullName evidence="6">LysR family transcriptional regulator</fullName>
    </submittedName>
</protein>
<evidence type="ECO:0000256" key="3">
    <source>
        <dbReference type="ARBA" id="ARBA00023125"/>
    </source>
</evidence>
<dbReference type="PANTHER" id="PTHR30126">
    <property type="entry name" value="HTH-TYPE TRANSCRIPTIONAL REGULATOR"/>
    <property type="match status" value="1"/>
</dbReference>
<keyword evidence="2" id="KW-0805">Transcription regulation</keyword>
<name>A0A1P8K338_9BURK</name>
<dbReference type="PRINTS" id="PR00039">
    <property type="entry name" value="HTHLYSR"/>
</dbReference>
<evidence type="ECO:0000256" key="4">
    <source>
        <dbReference type="ARBA" id="ARBA00023163"/>
    </source>
</evidence>
<dbReference type="SUPFAM" id="SSF46785">
    <property type="entry name" value="Winged helix' DNA-binding domain"/>
    <property type="match status" value="1"/>
</dbReference>
<dbReference type="Pfam" id="PF03466">
    <property type="entry name" value="LysR_substrate"/>
    <property type="match status" value="1"/>
</dbReference>
<evidence type="ECO:0000256" key="2">
    <source>
        <dbReference type="ARBA" id="ARBA00023015"/>
    </source>
</evidence>
<evidence type="ECO:0000313" key="7">
    <source>
        <dbReference type="Proteomes" id="UP000186609"/>
    </source>
</evidence>
<dbReference type="InterPro" id="IPR005119">
    <property type="entry name" value="LysR_subst-bd"/>
</dbReference>
<dbReference type="Gene3D" id="3.40.190.10">
    <property type="entry name" value="Periplasmic binding protein-like II"/>
    <property type="match status" value="2"/>
</dbReference>
<dbReference type="GO" id="GO:0003700">
    <property type="term" value="F:DNA-binding transcription factor activity"/>
    <property type="evidence" value="ECO:0007669"/>
    <property type="project" value="InterPro"/>
</dbReference>
<dbReference type="Gene3D" id="1.10.10.10">
    <property type="entry name" value="Winged helix-like DNA-binding domain superfamily/Winged helix DNA-binding domain"/>
    <property type="match status" value="1"/>
</dbReference>
<reference evidence="6 7" key="1">
    <citation type="submission" date="2017-01" db="EMBL/GenBank/DDBJ databases">
        <authorList>
            <person name="Mah S.A."/>
            <person name="Swanson W.J."/>
            <person name="Moy G.W."/>
            <person name="Vacquier V.D."/>
        </authorList>
    </citation>
    <scope>NUCLEOTIDE SEQUENCE [LARGE SCALE GENOMIC DNA]</scope>
    <source>
        <strain evidence="6 7">DCY110</strain>
    </source>
</reference>
<dbReference type="EMBL" id="CP019236">
    <property type="protein sequence ID" value="APW40341.1"/>
    <property type="molecule type" value="Genomic_DNA"/>
</dbReference>
<accession>A0A1P8K338</accession>
<proteinExistence type="inferred from homology"/>
<dbReference type="InterPro" id="IPR036390">
    <property type="entry name" value="WH_DNA-bd_sf"/>
</dbReference>
<dbReference type="GO" id="GO:0000976">
    <property type="term" value="F:transcription cis-regulatory region binding"/>
    <property type="evidence" value="ECO:0007669"/>
    <property type="project" value="TreeGrafter"/>
</dbReference>
<organism evidence="6 7">
    <name type="scientific">Rhodoferax koreensis</name>
    <dbReference type="NCBI Taxonomy" id="1842727"/>
    <lineage>
        <taxon>Bacteria</taxon>
        <taxon>Pseudomonadati</taxon>
        <taxon>Pseudomonadota</taxon>
        <taxon>Betaproteobacteria</taxon>
        <taxon>Burkholderiales</taxon>
        <taxon>Comamonadaceae</taxon>
        <taxon>Rhodoferax</taxon>
    </lineage>
</organism>
<comment type="similarity">
    <text evidence="1">Belongs to the LysR transcriptional regulatory family.</text>
</comment>
<dbReference type="RefSeq" id="WP_076204032.1">
    <property type="nucleotide sequence ID" value="NZ_CP019236.1"/>
</dbReference>
<dbReference type="PANTHER" id="PTHR30126:SF97">
    <property type="entry name" value="HTH-TYPE TRANSCRIPTIONAL REGULATOR ABGR"/>
    <property type="match status" value="1"/>
</dbReference>